<sequence>MNMQPIAILNSGLVTSVGMTTDSSCAAIRVGISNAQETRFIGADGEWVMGHKVTLEQPLQGMTKLVKMAVMAIRESLAEVPKNQWKTIPLLLCVAERERPGRLEFLDDQLFNKVQQELKVEFAPGSSVIPYGRVSVAMALQQARQFIYSDEIPLVLIVASDSLLNWPTLSVYVNDDRLLSNDNSNGFIPGEAGAAILVSKPDTTSQLCCLGIGVATEKAHIDSEEPLRADGLTNAIAAALADASREMHELDFRICDVSGEQYYFKEAALALSRSLRRSKEDFDIWHPADCIGEVGAAAGVVMLIVANVACSKAYSKGINILAHMASDPGLRVAIVLHWRSH</sequence>
<evidence type="ECO:0000313" key="1">
    <source>
        <dbReference type="EMBL" id="VAW85137.1"/>
    </source>
</evidence>
<dbReference type="AlphaFoldDB" id="A0A3B0ZCE0"/>
<gene>
    <name evidence="1" type="ORF">MNBD_GAMMA18-114</name>
</gene>
<accession>A0A3B0ZCE0</accession>
<name>A0A3B0ZCE0_9ZZZZ</name>
<reference evidence="1" key="1">
    <citation type="submission" date="2018-06" db="EMBL/GenBank/DDBJ databases">
        <authorList>
            <person name="Zhirakovskaya E."/>
        </authorList>
    </citation>
    <scope>NUCLEOTIDE SEQUENCE</scope>
</reference>
<dbReference type="GO" id="GO:0016746">
    <property type="term" value="F:acyltransferase activity"/>
    <property type="evidence" value="ECO:0007669"/>
    <property type="project" value="InterPro"/>
</dbReference>
<dbReference type="Gene3D" id="3.40.47.10">
    <property type="match status" value="1"/>
</dbReference>
<proteinExistence type="predicted"/>
<dbReference type="SUPFAM" id="SSF53901">
    <property type="entry name" value="Thiolase-like"/>
    <property type="match status" value="2"/>
</dbReference>
<protein>
    <submittedName>
        <fullName evidence="1">3-oxoacyl-[ACP] synthase</fullName>
    </submittedName>
</protein>
<dbReference type="NCBIfam" id="NF004798">
    <property type="entry name" value="PRK06147.1"/>
    <property type="match status" value="1"/>
</dbReference>
<dbReference type="EMBL" id="UOFP01000082">
    <property type="protein sequence ID" value="VAW85137.1"/>
    <property type="molecule type" value="Genomic_DNA"/>
</dbReference>
<organism evidence="1">
    <name type="scientific">hydrothermal vent metagenome</name>
    <dbReference type="NCBI Taxonomy" id="652676"/>
    <lineage>
        <taxon>unclassified sequences</taxon>
        <taxon>metagenomes</taxon>
        <taxon>ecological metagenomes</taxon>
    </lineage>
</organism>
<dbReference type="InterPro" id="IPR016039">
    <property type="entry name" value="Thiolase-like"/>
</dbReference>